<organism evidence="2 3">
    <name type="scientific">Agaricus bisporus var. burnettii (strain JB137-S8 / ATCC MYA-4627 / FGSC 10392)</name>
    <name type="common">White button mushroom</name>
    <dbReference type="NCBI Taxonomy" id="597362"/>
    <lineage>
        <taxon>Eukaryota</taxon>
        <taxon>Fungi</taxon>
        <taxon>Dikarya</taxon>
        <taxon>Basidiomycota</taxon>
        <taxon>Agaricomycotina</taxon>
        <taxon>Agaricomycetes</taxon>
        <taxon>Agaricomycetidae</taxon>
        <taxon>Agaricales</taxon>
        <taxon>Agaricineae</taxon>
        <taxon>Agaricaceae</taxon>
        <taxon>Agaricus</taxon>
    </lineage>
</organism>
<gene>
    <name evidence="2" type="ORF">AGABI1DRAFT_129360</name>
</gene>
<keyword evidence="3" id="KW-1185">Reference proteome</keyword>
<evidence type="ECO:0000313" key="3">
    <source>
        <dbReference type="Proteomes" id="UP000008493"/>
    </source>
</evidence>
<dbReference type="KEGG" id="abp:AGABI1DRAFT129360"/>
<evidence type="ECO:0000256" key="1">
    <source>
        <dbReference type="SAM" id="MobiDB-lite"/>
    </source>
</evidence>
<dbReference type="OrthoDB" id="2664977at2759"/>
<dbReference type="GeneID" id="18826996"/>
<accession>K5XT98</accession>
<dbReference type="InParanoid" id="K5XT98"/>
<dbReference type="OMA" id="HAKYEID"/>
<feature type="region of interest" description="Disordered" evidence="1">
    <location>
        <begin position="1"/>
        <end position="100"/>
    </location>
</feature>
<proteinExistence type="predicted"/>
<feature type="region of interest" description="Disordered" evidence="1">
    <location>
        <begin position="114"/>
        <end position="195"/>
    </location>
</feature>
<name>K5XT98_AGABU</name>
<sequence>MKPESARPPSLETVEKNSRKRSLSNSTSYAPPGNKQFKTAQSTTPGHILPPTPIMTPTPEETPAHTEPSHINLVQTSQNDGDSHMDDPNVGNRDDEATANPGKELVQISSLGRVSHNDPFSTPTHVPQTKPNGQHKPTSARNRIASARHPIGHPLHPDTQAPRAQNNAPKPTGRSTHTVNGIGVSPAPTQSSLQLQPGYMPNPILLSQPLPTSEDGIIVIGDFKYTEYPSDSARLYPQLGCNNLLHHQPQQVLSWTSKKGNKVLVREFHAKYEIDVEARRKTRDNIEETITSFLGQGASFELSDPKVNPLATRSRIDPPWHTLVYDLPNNHFVKLLAHPIIATPKCVLIISPFHQVIPTFITSITGLTCKSNTSSGQRIATEAVRRGLMSNTSLANDFDQIAGYGAFQKLIDEVQVYFVNTSDTHPNEGWWNVESAGMPRTITIEQYQALMDRIKKLTFPTDDHGDGIALSRSRECINCKCLSHTRIDRETQPPRINTPEVAPHAEEALGLEDEAATEVQTGVCLEAPTDVASAGSRSLNYSVPLRILTL</sequence>
<dbReference type="Proteomes" id="UP000008493">
    <property type="component" value="Unassembled WGS sequence"/>
</dbReference>
<protein>
    <submittedName>
        <fullName evidence="2">Uncharacterized protein</fullName>
    </submittedName>
</protein>
<dbReference type="RefSeq" id="XP_007330941.1">
    <property type="nucleotide sequence ID" value="XM_007330879.1"/>
</dbReference>
<feature type="compositionally biased region" description="Polar residues" evidence="1">
    <location>
        <begin position="162"/>
        <end position="179"/>
    </location>
</feature>
<dbReference type="AlphaFoldDB" id="K5XT98"/>
<feature type="compositionally biased region" description="Polar residues" evidence="1">
    <location>
        <begin position="114"/>
        <end position="141"/>
    </location>
</feature>
<feature type="compositionally biased region" description="Basic and acidic residues" evidence="1">
    <location>
        <begin position="81"/>
        <end position="96"/>
    </location>
</feature>
<dbReference type="HOGENOM" id="CLU_495162_0_0_1"/>
<evidence type="ECO:0000313" key="2">
    <source>
        <dbReference type="EMBL" id="EKM78235.1"/>
    </source>
</evidence>
<dbReference type="EMBL" id="JH971392">
    <property type="protein sequence ID" value="EKM78235.1"/>
    <property type="molecule type" value="Genomic_DNA"/>
</dbReference>
<feature type="compositionally biased region" description="Polar residues" evidence="1">
    <location>
        <begin position="36"/>
        <end position="45"/>
    </location>
</feature>
<reference evidence="3" key="1">
    <citation type="journal article" date="2012" name="Proc. Natl. Acad. Sci. U.S.A.">
        <title>Genome sequence of the button mushroom Agaricus bisporus reveals mechanisms governing adaptation to a humic-rich ecological niche.</title>
        <authorList>
            <person name="Morin E."/>
            <person name="Kohler A."/>
            <person name="Baker A.R."/>
            <person name="Foulongne-Oriol M."/>
            <person name="Lombard V."/>
            <person name="Nagy L.G."/>
            <person name="Ohm R.A."/>
            <person name="Patyshakuliyeva A."/>
            <person name="Brun A."/>
            <person name="Aerts A.L."/>
            <person name="Bailey A.M."/>
            <person name="Billette C."/>
            <person name="Coutinho P.M."/>
            <person name="Deakin G."/>
            <person name="Doddapaneni H."/>
            <person name="Floudas D."/>
            <person name="Grimwood J."/>
            <person name="Hilden K."/>
            <person name="Kuees U."/>
            <person name="LaButti K.M."/>
            <person name="Lapidus A."/>
            <person name="Lindquist E.A."/>
            <person name="Lucas S.M."/>
            <person name="Murat C."/>
            <person name="Riley R.W."/>
            <person name="Salamov A.A."/>
            <person name="Schmutz J."/>
            <person name="Subramanian V."/>
            <person name="Woesten H.A.B."/>
            <person name="Xu J."/>
            <person name="Eastwood D.C."/>
            <person name="Foster G.D."/>
            <person name="Sonnenberg A.S."/>
            <person name="Cullen D."/>
            <person name="de Vries R.P."/>
            <person name="Lundell T."/>
            <person name="Hibbett D.S."/>
            <person name="Henrissat B."/>
            <person name="Burton K.S."/>
            <person name="Kerrigan R.W."/>
            <person name="Challen M.P."/>
            <person name="Grigoriev I.V."/>
            <person name="Martin F."/>
        </authorList>
    </citation>
    <scope>NUCLEOTIDE SEQUENCE [LARGE SCALE GENOMIC DNA]</scope>
    <source>
        <strain evidence="3">JB137-S8 / ATCC MYA-4627 / FGSC 10392</strain>
    </source>
</reference>